<dbReference type="EMBL" id="JAECZO010000016">
    <property type="protein sequence ID" value="KAK7201540.1"/>
    <property type="molecule type" value="Genomic_DNA"/>
</dbReference>
<name>A0AAW0F5U2_9TRYP</name>
<comment type="caution">
    <text evidence="3">The sequence shown here is derived from an EMBL/GenBank/DDBJ whole genome shotgun (WGS) entry which is preliminary data.</text>
</comment>
<dbReference type="AlphaFoldDB" id="A0AAW0F5U2"/>
<keyword evidence="2" id="KW-1133">Transmembrane helix</keyword>
<evidence type="ECO:0000313" key="4">
    <source>
        <dbReference type="Proteomes" id="UP001430356"/>
    </source>
</evidence>
<dbReference type="Proteomes" id="UP001430356">
    <property type="component" value="Unassembled WGS sequence"/>
</dbReference>
<evidence type="ECO:0000313" key="3">
    <source>
        <dbReference type="EMBL" id="KAK7201540.1"/>
    </source>
</evidence>
<keyword evidence="4" id="KW-1185">Reference proteome</keyword>
<reference evidence="3 4" key="1">
    <citation type="journal article" date="2021" name="MBio">
        <title>A New Model Trypanosomatid, Novymonas esmeraldas: Genomic Perception of Its 'Candidatus Pandoraea novymonadis' Endosymbiont.</title>
        <authorList>
            <person name="Zakharova A."/>
            <person name="Saura A."/>
            <person name="Butenko A."/>
            <person name="Podesvova L."/>
            <person name="Warmusova S."/>
            <person name="Kostygov A.Y."/>
            <person name="Nenarokova A."/>
            <person name="Lukes J."/>
            <person name="Opperdoes F.R."/>
            <person name="Yurchenko V."/>
        </authorList>
    </citation>
    <scope>NUCLEOTIDE SEQUENCE [LARGE SCALE GENOMIC DNA]</scope>
    <source>
        <strain evidence="3 4">E262AT.01</strain>
    </source>
</reference>
<keyword evidence="2" id="KW-0812">Transmembrane</keyword>
<evidence type="ECO:0000256" key="1">
    <source>
        <dbReference type="SAM" id="MobiDB-lite"/>
    </source>
</evidence>
<protein>
    <submittedName>
        <fullName evidence="3">Uncharacterized protein</fullName>
    </submittedName>
</protein>
<feature type="transmembrane region" description="Helical" evidence="2">
    <location>
        <begin position="41"/>
        <end position="68"/>
    </location>
</feature>
<sequence>MSGLAAAPPLLPRLADAVVLSAVWNTVDQASSASGVATWEWWAVLLLGLGCAVVVVAVIMSVVLLVWVCCPCQSCCLPPVCLQRRRGTAAGTDVESSVAVSRAPSIFAAPLSSTGQAPVSPTKEHSHVGNPFVSPPHPAAPATTSGTRTSAPPAEMVGSAWASVLPTSSPQYSALTRSTSQTDQDAEVRLESLACSESPVRRLRRHQSIVSHMDDGLSRDESIRLHFLRHADTSIPEFGPFLEGEEHPH</sequence>
<organism evidence="3 4">
    <name type="scientific">Novymonas esmeraldas</name>
    <dbReference type="NCBI Taxonomy" id="1808958"/>
    <lineage>
        <taxon>Eukaryota</taxon>
        <taxon>Discoba</taxon>
        <taxon>Euglenozoa</taxon>
        <taxon>Kinetoplastea</taxon>
        <taxon>Metakinetoplastina</taxon>
        <taxon>Trypanosomatida</taxon>
        <taxon>Trypanosomatidae</taxon>
        <taxon>Novymonas</taxon>
    </lineage>
</organism>
<feature type="region of interest" description="Disordered" evidence="1">
    <location>
        <begin position="112"/>
        <end position="154"/>
    </location>
</feature>
<proteinExistence type="predicted"/>
<evidence type="ECO:0000256" key="2">
    <source>
        <dbReference type="SAM" id="Phobius"/>
    </source>
</evidence>
<keyword evidence="2" id="KW-0472">Membrane</keyword>
<gene>
    <name evidence="3" type="ORF">NESM_000218000</name>
</gene>
<accession>A0AAW0F5U2</accession>